<reference evidence="1 2" key="1">
    <citation type="submission" date="2011-06" db="EMBL/GenBank/DDBJ databases">
        <title>The draft genome of Thiocapsa marina 5811.</title>
        <authorList>
            <consortium name="US DOE Joint Genome Institute (JGI-PGF)"/>
            <person name="Lucas S."/>
            <person name="Han J."/>
            <person name="Cheng J.-F."/>
            <person name="Goodwin L."/>
            <person name="Pitluck S."/>
            <person name="Peters L."/>
            <person name="Land M.L."/>
            <person name="Hauser L."/>
            <person name="Vogl K."/>
            <person name="Liu Z."/>
            <person name="Imhoff J."/>
            <person name="Thiel V."/>
            <person name="Frigaard N.-U."/>
            <person name="Bryant D."/>
            <person name="Woyke T.J."/>
        </authorList>
    </citation>
    <scope>NUCLEOTIDE SEQUENCE [LARGE SCALE GENOMIC DNA]</scope>
    <source>
        <strain evidence="1 2">5811</strain>
    </source>
</reference>
<dbReference type="AlphaFoldDB" id="F9U714"/>
<organism evidence="1 2">
    <name type="scientific">Thiocapsa marina 5811</name>
    <dbReference type="NCBI Taxonomy" id="768671"/>
    <lineage>
        <taxon>Bacteria</taxon>
        <taxon>Pseudomonadati</taxon>
        <taxon>Pseudomonadota</taxon>
        <taxon>Gammaproteobacteria</taxon>
        <taxon>Chromatiales</taxon>
        <taxon>Chromatiaceae</taxon>
        <taxon>Thiocapsa</taxon>
    </lineage>
</organism>
<gene>
    <name evidence="1" type="ORF">ThimaDRAFT_0716</name>
</gene>
<protein>
    <submittedName>
        <fullName evidence="1">Uncharacterized protein</fullName>
    </submittedName>
</protein>
<keyword evidence="2" id="KW-1185">Reference proteome</keyword>
<dbReference type="EMBL" id="AFWV01000002">
    <property type="protein sequence ID" value="EGV20040.1"/>
    <property type="molecule type" value="Genomic_DNA"/>
</dbReference>
<evidence type="ECO:0000313" key="1">
    <source>
        <dbReference type="EMBL" id="EGV20040.1"/>
    </source>
</evidence>
<accession>F9U714</accession>
<dbReference type="STRING" id="768671.ThimaDRAFT_0716"/>
<evidence type="ECO:0000313" key="2">
    <source>
        <dbReference type="Proteomes" id="UP000005459"/>
    </source>
</evidence>
<name>F9U714_9GAMM</name>
<dbReference type="Proteomes" id="UP000005459">
    <property type="component" value="Unassembled WGS sequence"/>
</dbReference>
<proteinExistence type="predicted"/>
<sequence length="103" mass="11467">MLTWDIFVPRLPSYPRKACFNSLCDQGEDAMQRKYKSCVATACQNQLKDEIAVTLSLPLPAVSFQSPAVSVDHLCLSRNGSMRLQIQLGLLDQTGHRTDRSPS</sequence>